<keyword evidence="3 11" id="KW-0597">Phosphoprotein</keyword>
<dbReference type="Pfam" id="PF00072">
    <property type="entry name" value="Response_reg"/>
    <property type="match status" value="1"/>
</dbReference>
<evidence type="ECO:0000259" key="13">
    <source>
        <dbReference type="PROSITE" id="PS50109"/>
    </source>
</evidence>
<dbReference type="Gene3D" id="3.40.50.2300">
    <property type="match status" value="1"/>
</dbReference>
<dbReference type="PROSITE" id="PS50110">
    <property type="entry name" value="RESPONSE_REGULATORY"/>
    <property type="match status" value="1"/>
</dbReference>
<feature type="domain" description="HAMP" evidence="15">
    <location>
        <begin position="53"/>
        <end position="108"/>
    </location>
</feature>
<dbReference type="Gene3D" id="3.30.565.10">
    <property type="entry name" value="Histidine kinase-like ATPase, C-terminal domain"/>
    <property type="match status" value="1"/>
</dbReference>
<evidence type="ECO:0000256" key="10">
    <source>
        <dbReference type="ARBA" id="ARBA00023316"/>
    </source>
</evidence>
<evidence type="ECO:0000256" key="9">
    <source>
        <dbReference type="ARBA" id="ARBA00023012"/>
    </source>
</evidence>
<evidence type="ECO:0000256" key="3">
    <source>
        <dbReference type="ARBA" id="ARBA00022553"/>
    </source>
</evidence>
<protein>
    <recommendedName>
        <fullName evidence="2">histidine kinase</fullName>
        <ecNumber evidence="2">2.7.13.3</ecNumber>
    </recommendedName>
</protein>
<comment type="caution">
    <text evidence="16">The sequence shown here is derived from an EMBL/GenBank/DDBJ whole genome shotgun (WGS) entry which is preliminary data.</text>
</comment>
<dbReference type="SMART" id="SM00304">
    <property type="entry name" value="HAMP"/>
    <property type="match status" value="5"/>
</dbReference>
<dbReference type="SMART" id="SM00387">
    <property type="entry name" value="HATPase_c"/>
    <property type="match status" value="1"/>
</dbReference>
<dbReference type="InterPro" id="IPR001789">
    <property type="entry name" value="Sig_transdc_resp-reg_receiver"/>
</dbReference>
<dbReference type="EMBL" id="JACBPP010000007">
    <property type="protein sequence ID" value="KAF8000079.1"/>
    <property type="molecule type" value="Genomic_DNA"/>
</dbReference>
<evidence type="ECO:0000259" key="15">
    <source>
        <dbReference type="PROSITE" id="PS50885"/>
    </source>
</evidence>
<dbReference type="SUPFAM" id="SSF58104">
    <property type="entry name" value="Methyl-accepting chemotaxis protein (MCP) signaling domain"/>
    <property type="match status" value="1"/>
</dbReference>
<dbReference type="Gene3D" id="1.20.120.1530">
    <property type="match status" value="3"/>
</dbReference>
<evidence type="ECO:0000256" key="1">
    <source>
        <dbReference type="ARBA" id="ARBA00000085"/>
    </source>
</evidence>
<reference evidence="16" key="1">
    <citation type="submission" date="2020-10" db="EMBL/GenBank/DDBJ databases">
        <title>The Whole-Genome Sequence of Metschnikowia persimmonesis, a Novel Endophytic Yeast Species Isolated from Medicinal Plant Diospyros kaki Thumb.</title>
        <authorList>
            <person name="Rahmat E."/>
            <person name="Kang Y."/>
        </authorList>
    </citation>
    <scope>NUCLEOTIDE SEQUENCE</scope>
    <source>
        <strain evidence="16">KIOM G15050</strain>
    </source>
</reference>
<dbReference type="FunFam" id="1.20.120.1530:FF:000002">
    <property type="entry name" value="Two-component osmosensing histidine kinase"/>
    <property type="match status" value="1"/>
</dbReference>
<dbReference type="PANTHER" id="PTHR45339">
    <property type="entry name" value="HYBRID SIGNAL TRANSDUCTION HISTIDINE KINASE J"/>
    <property type="match status" value="1"/>
</dbReference>
<evidence type="ECO:0000313" key="16">
    <source>
        <dbReference type="EMBL" id="KAF8000079.1"/>
    </source>
</evidence>
<dbReference type="InterPro" id="IPR003661">
    <property type="entry name" value="HisK_dim/P_dom"/>
</dbReference>
<evidence type="ECO:0000313" key="17">
    <source>
        <dbReference type="Proteomes" id="UP000649328"/>
    </source>
</evidence>
<evidence type="ECO:0000256" key="6">
    <source>
        <dbReference type="ARBA" id="ARBA00022741"/>
    </source>
</evidence>
<keyword evidence="17" id="KW-1185">Reference proteome</keyword>
<proteinExistence type="predicted"/>
<dbReference type="GO" id="GO:1900445">
    <property type="term" value="P:positive regulation of filamentous growth of a population of unicellular organisms in response to biotic stimulus"/>
    <property type="evidence" value="ECO:0007669"/>
    <property type="project" value="UniProtKB-ARBA"/>
</dbReference>
<evidence type="ECO:0000256" key="12">
    <source>
        <dbReference type="SAM" id="MobiDB-lite"/>
    </source>
</evidence>
<keyword evidence="4" id="KW-0808">Transferase</keyword>
<dbReference type="InterPro" id="IPR036097">
    <property type="entry name" value="HisK_dim/P_sf"/>
</dbReference>
<dbReference type="FunFam" id="1.10.287.130:FF:000002">
    <property type="entry name" value="Two-component osmosensing histidine kinase"/>
    <property type="match status" value="1"/>
</dbReference>
<feature type="domain" description="Histidine kinase" evidence="13">
    <location>
        <begin position="497"/>
        <end position="706"/>
    </location>
</feature>
<dbReference type="Proteomes" id="UP000649328">
    <property type="component" value="Unassembled WGS sequence"/>
</dbReference>
<feature type="domain" description="HAMP" evidence="15">
    <location>
        <begin position="423"/>
        <end position="475"/>
    </location>
</feature>
<dbReference type="InterPro" id="IPR003594">
    <property type="entry name" value="HATPase_dom"/>
</dbReference>
<keyword evidence="9" id="KW-0902">Two-component regulatory system</keyword>
<dbReference type="PROSITE" id="PS50885">
    <property type="entry name" value="HAMP"/>
    <property type="match status" value="5"/>
</dbReference>
<evidence type="ECO:0000256" key="5">
    <source>
        <dbReference type="ARBA" id="ARBA00022737"/>
    </source>
</evidence>
<dbReference type="SUPFAM" id="SSF47384">
    <property type="entry name" value="Homodimeric domain of signal transducing histidine kinase"/>
    <property type="match status" value="1"/>
</dbReference>
<feature type="modified residue" description="4-aspartylphosphate" evidence="11">
    <location>
        <position position="867"/>
    </location>
</feature>
<dbReference type="GO" id="GO:0071555">
    <property type="term" value="P:cell wall organization"/>
    <property type="evidence" value="ECO:0007669"/>
    <property type="project" value="UniProtKB-KW"/>
</dbReference>
<name>A0A8H7GPE9_9ASCO</name>
<dbReference type="InterPro" id="IPR005467">
    <property type="entry name" value="His_kinase_dom"/>
</dbReference>
<dbReference type="EC" id="2.7.13.3" evidence="2"/>
<dbReference type="Pfam" id="PF00512">
    <property type="entry name" value="HisKA"/>
    <property type="match status" value="1"/>
</dbReference>
<dbReference type="InterPro" id="IPR004358">
    <property type="entry name" value="Sig_transdc_His_kin-like_C"/>
</dbReference>
<evidence type="ECO:0000256" key="8">
    <source>
        <dbReference type="ARBA" id="ARBA00022840"/>
    </source>
</evidence>
<evidence type="ECO:0000256" key="11">
    <source>
        <dbReference type="PROSITE-ProRule" id="PRU00169"/>
    </source>
</evidence>
<dbReference type="GO" id="GO:0097308">
    <property type="term" value="P:cellular response to farnesol"/>
    <property type="evidence" value="ECO:0007669"/>
    <property type="project" value="UniProtKB-ARBA"/>
</dbReference>
<feature type="domain" description="Response regulatory" evidence="14">
    <location>
        <begin position="818"/>
        <end position="942"/>
    </location>
</feature>
<dbReference type="SUPFAM" id="SSF55874">
    <property type="entry name" value="ATPase domain of HSP90 chaperone/DNA topoisomerase II/histidine kinase"/>
    <property type="match status" value="1"/>
</dbReference>
<dbReference type="CDD" id="cd00082">
    <property type="entry name" value="HisKA"/>
    <property type="match status" value="1"/>
</dbReference>
<dbReference type="GO" id="GO:0016020">
    <property type="term" value="C:membrane"/>
    <property type="evidence" value="ECO:0007669"/>
    <property type="project" value="InterPro"/>
</dbReference>
<dbReference type="AlphaFoldDB" id="A0A8H7GPE9"/>
<dbReference type="Gene3D" id="1.10.287.130">
    <property type="match status" value="1"/>
</dbReference>
<keyword evidence="6" id="KW-0547">Nucleotide-binding</keyword>
<dbReference type="OrthoDB" id="10266508at2759"/>
<evidence type="ECO:0000256" key="2">
    <source>
        <dbReference type="ARBA" id="ARBA00012438"/>
    </source>
</evidence>
<gene>
    <name evidence="16" type="ORF">HF325_005008</name>
</gene>
<accession>A0A8H7GPE9</accession>
<evidence type="ECO:0000256" key="7">
    <source>
        <dbReference type="ARBA" id="ARBA00022777"/>
    </source>
</evidence>
<evidence type="ECO:0000256" key="4">
    <source>
        <dbReference type="ARBA" id="ARBA00022679"/>
    </source>
</evidence>
<keyword evidence="5" id="KW-0677">Repeat</keyword>
<dbReference type="CDD" id="cd16922">
    <property type="entry name" value="HATPase_EvgS-ArcB-TorS-like"/>
    <property type="match status" value="1"/>
</dbReference>
<feature type="compositionally biased region" description="Polar residues" evidence="12">
    <location>
        <begin position="970"/>
        <end position="985"/>
    </location>
</feature>
<dbReference type="PRINTS" id="PR00344">
    <property type="entry name" value="BCTRLSENSOR"/>
</dbReference>
<feature type="region of interest" description="Disordered" evidence="12">
    <location>
        <begin position="970"/>
        <end position="1051"/>
    </location>
</feature>
<sequence>MDTAALLAILDDPGAYASQGPLLRETLRAHIADQQEQISSLSRAHNTACEANKAFKLALSEIGTVVILVAMGDLLKKVEIHSVELDPEILKVKITINTMMDQLQAFATEVTKVATEVANGELGGQAKNEGSVGIWRSLTDNVNIMALNLTNQVREIADVTRAVAQGDLSRKINVHAQGEILQLQMTINTMVDQLRTFAFEVLKVARDVGVLGILGGQAFIENVEGIWKELTDNVNAMALNLTTQVRNIANVTTAVAQGDLLKKVTADCKGEILDLKLTINQMVDRLQTFALEVTTLSREVGTYGILGGQANVRDVEGAWKAVTENVNLMATNLTNQVRSIATVTTAVAHGDLSQKIDVHAQGEILQLKNTINKMVDSLQLFASEVSKVARDVGINGKLGIQAQVSDVDGLWKEITSNVNTMAANLTSQVRAFAQITAAATDGDFTRFITVEASGEMDALKTKINQMVFNLRESIQRNTAAREAAELANSAKSEFLANMSHEIRTPLNGIIGMTQLSLDTELTQYQREMLSIVHNLANSLLTIIDDILDISKIEANRMTVEQIDFSLRGNVFGALKTLAVKAIEKNLDLIYQCDSSFPDNLIGDSFRLRQVILNLAGNAIKFTKKGKVSVSVRKFGGVPDDPDKLLLECCVSDTGIGIEEDKLGLIFDTFCQADGSTTRKFGGTGLGLSISKQLIHLMGDHNDSELEEIRNNILELGLEPVIARSTQEANLSEPINFDIIMIDSINTAKELRMLPEVKYIPLVLLHHSIPELNMRVCIDLGISSYGNTPCTISDLASAIIPALESRSIAQNTDDSVSYRILLAEDNLVNQKLAVRILEKQGHQVKVVENGLEAFEAVQNNKFDVVLMDVQMPVMGGFEATEKIRQWEKKSNPIDSLSFRTPIIALTAHAMLGDREKSLAKGMDDYVSKPLKPKLLMQTIAKCIHNMKQLKELSKQNNSNRTSDFAKNLQKIKSSHSNSANELSDGSPSRAVATNGLDASQQNSSNNSPKRVKGSLTTRNSEEVITKSRPGALSAGNRSYTESSLSFTKDKDM</sequence>
<dbReference type="SMART" id="SM00448">
    <property type="entry name" value="REC"/>
    <property type="match status" value="1"/>
</dbReference>
<dbReference type="GO" id="GO:0005524">
    <property type="term" value="F:ATP binding"/>
    <property type="evidence" value="ECO:0007669"/>
    <property type="project" value="UniProtKB-KW"/>
</dbReference>
<organism evidence="16 17">
    <name type="scientific">Metschnikowia pulcherrima</name>
    <dbReference type="NCBI Taxonomy" id="27326"/>
    <lineage>
        <taxon>Eukaryota</taxon>
        <taxon>Fungi</taxon>
        <taxon>Dikarya</taxon>
        <taxon>Ascomycota</taxon>
        <taxon>Saccharomycotina</taxon>
        <taxon>Pichiomycetes</taxon>
        <taxon>Metschnikowiaceae</taxon>
        <taxon>Metschnikowia</taxon>
    </lineage>
</organism>
<keyword evidence="7" id="KW-0418">Kinase</keyword>
<dbReference type="GO" id="GO:0036180">
    <property type="term" value="P:filamentous growth of a population of unicellular organisms in response to biotic stimulus"/>
    <property type="evidence" value="ECO:0007669"/>
    <property type="project" value="UniProtKB-ARBA"/>
</dbReference>
<dbReference type="FunFam" id="1.20.120.1530:FF:000001">
    <property type="entry name" value="Two-component osmosensing histidine kinase"/>
    <property type="match status" value="1"/>
</dbReference>
<evidence type="ECO:0000259" key="14">
    <source>
        <dbReference type="PROSITE" id="PS50110"/>
    </source>
</evidence>
<keyword evidence="8" id="KW-0067">ATP-binding</keyword>
<dbReference type="InterPro" id="IPR011006">
    <property type="entry name" value="CheY-like_superfamily"/>
</dbReference>
<feature type="domain" description="HAMP" evidence="15">
    <location>
        <begin position="331"/>
        <end position="383"/>
    </location>
</feature>
<dbReference type="PROSITE" id="PS50109">
    <property type="entry name" value="HIS_KIN"/>
    <property type="match status" value="1"/>
</dbReference>
<feature type="domain" description="HAMP" evidence="15">
    <location>
        <begin position="239"/>
        <end position="291"/>
    </location>
</feature>
<dbReference type="InterPro" id="IPR036890">
    <property type="entry name" value="HATPase_C_sf"/>
</dbReference>
<dbReference type="GO" id="GO:0000155">
    <property type="term" value="F:phosphorelay sensor kinase activity"/>
    <property type="evidence" value="ECO:0007669"/>
    <property type="project" value="InterPro"/>
</dbReference>
<dbReference type="CDD" id="cd06225">
    <property type="entry name" value="HAMP"/>
    <property type="match status" value="3"/>
</dbReference>
<dbReference type="Pfam" id="PF00672">
    <property type="entry name" value="HAMP"/>
    <property type="match status" value="3"/>
</dbReference>
<feature type="compositionally biased region" description="Polar residues" evidence="12">
    <location>
        <begin position="1034"/>
        <end position="1045"/>
    </location>
</feature>
<dbReference type="Pfam" id="PF02518">
    <property type="entry name" value="HATPase_c"/>
    <property type="match status" value="1"/>
</dbReference>
<feature type="compositionally biased region" description="Polar residues" evidence="12">
    <location>
        <begin position="995"/>
        <end position="1017"/>
    </location>
</feature>
<dbReference type="SUPFAM" id="SSF52172">
    <property type="entry name" value="CheY-like"/>
    <property type="match status" value="2"/>
</dbReference>
<comment type="catalytic activity">
    <reaction evidence="1">
        <text>ATP + protein L-histidine = ADP + protein N-phospho-L-histidine.</text>
        <dbReference type="EC" id="2.7.13.3"/>
    </reaction>
</comment>
<dbReference type="SUPFAM" id="SSF158472">
    <property type="entry name" value="HAMP domain-like"/>
    <property type="match status" value="1"/>
</dbReference>
<dbReference type="InterPro" id="IPR003660">
    <property type="entry name" value="HAMP_dom"/>
</dbReference>
<dbReference type="Pfam" id="PF18947">
    <property type="entry name" value="HAMP_2"/>
    <property type="match status" value="1"/>
</dbReference>
<dbReference type="PANTHER" id="PTHR45339:SF1">
    <property type="entry name" value="HYBRID SIGNAL TRANSDUCTION HISTIDINE KINASE J"/>
    <property type="match status" value="1"/>
</dbReference>
<keyword evidence="10" id="KW-0961">Cell wall biogenesis/degradation</keyword>
<dbReference type="CDD" id="cd17546">
    <property type="entry name" value="REC_hyHK_CKI1_RcsC-like"/>
    <property type="match status" value="1"/>
</dbReference>
<dbReference type="SMART" id="SM00388">
    <property type="entry name" value="HisKA"/>
    <property type="match status" value="1"/>
</dbReference>
<feature type="domain" description="HAMP" evidence="15">
    <location>
        <begin position="147"/>
        <end position="199"/>
    </location>
</feature>
<dbReference type="GO" id="GO:0071474">
    <property type="term" value="P:cellular hyperosmotic response"/>
    <property type="evidence" value="ECO:0007669"/>
    <property type="project" value="TreeGrafter"/>
</dbReference>